<dbReference type="GO" id="GO:0071555">
    <property type="term" value="P:cell wall organization"/>
    <property type="evidence" value="ECO:0007669"/>
    <property type="project" value="UniProtKB-KW"/>
</dbReference>
<comment type="similarity">
    <text evidence="2 15">Belongs to the glycosyl hydrolase 28 family.</text>
</comment>
<evidence type="ECO:0000256" key="13">
    <source>
        <dbReference type="ARBA" id="ARBA00038933"/>
    </source>
</evidence>
<comment type="catalytic activity">
    <reaction evidence="14">
        <text>[(1-&gt;4)-alpha-D-galacturonosyl](n) + H2O = alpha-D-galacturonate + [(1-&gt;4)-alpha-D-galacturonosyl](n-1)</text>
        <dbReference type="Rhea" id="RHEA:14117"/>
        <dbReference type="Rhea" id="RHEA-COMP:14570"/>
        <dbReference type="Rhea" id="RHEA-COMP:14572"/>
        <dbReference type="ChEBI" id="CHEBI:15377"/>
        <dbReference type="ChEBI" id="CHEBI:58658"/>
        <dbReference type="ChEBI" id="CHEBI:140523"/>
        <dbReference type="EC" id="3.2.1.67"/>
    </reaction>
</comment>
<keyword evidence="3" id="KW-0964">Secreted</keyword>
<evidence type="ECO:0000256" key="10">
    <source>
        <dbReference type="ARBA" id="ARBA00023316"/>
    </source>
</evidence>
<evidence type="ECO:0000256" key="4">
    <source>
        <dbReference type="ARBA" id="ARBA00022729"/>
    </source>
</evidence>
<evidence type="ECO:0000256" key="5">
    <source>
        <dbReference type="ARBA" id="ARBA00022801"/>
    </source>
</evidence>
<evidence type="ECO:0000256" key="11">
    <source>
        <dbReference type="ARBA" id="ARBA00023326"/>
    </source>
</evidence>
<comment type="caution">
    <text evidence="17">The sequence shown here is derived from an EMBL/GenBank/DDBJ whole genome shotgun (WGS) entry which is preliminary data.</text>
</comment>
<dbReference type="Pfam" id="PF00295">
    <property type="entry name" value="Glyco_hydro_28"/>
    <property type="match status" value="1"/>
</dbReference>
<evidence type="ECO:0000256" key="16">
    <source>
        <dbReference type="SAM" id="SignalP"/>
    </source>
</evidence>
<keyword evidence="4 16" id="KW-0732">Signal</keyword>
<keyword evidence="8" id="KW-0119">Carbohydrate metabolism</keyword>
<evidence type="ECO:0000256" key="14">
    <source>
        <dbReference type="ARBA" id="ARBA00048766"/>
    </source>
</evidence>
<reference evidence="17" key="1">
    <citation type="journal article" date="2023" name="Mol. Phylogenet. Evol.">
        <title>Genome-scale phylogeny and comparative genomics of the fungal order Sordariales.</title>
        <authorList>
            <person name="Hensen N."/>
            <person name="Bonometti L."/>
            <person name="Westerberg I."/>
            <person name="Brannstrom I.O."/>
            <person name="Guillou S."/>
            <person name="Cros-Aarteil S."/>
            <person name="Calhoun S."/>
            <person name="Haridas S."/>
            <person name="Kuo A."/>
            <person name="Mondo S."/>
            <person name="Pangilinan J."/>
            <person name="Riley R."/>
            <person name="LaButti K."/>
            <person name="Andreopoulos B."/>
            <person name="Lipzen A."/>
            <person name="Chen C."/>
            <person name="Yan M."/>
            <person name="Daum C."/>
            <person name="Ng V."/>
            <person name="Clum A."/>
            <person name="Steindorff A."/>
            <person name="Ohm R.A."/>
            <person name="Martin F."/>
            <person name="Silar P."/>
            <person name="Natvig D.O."/>
            <person name="Lalanne C."/>
            <person name="Gautier V."/>
            <person name="Ament-Velasquez S.L."/>
            <person name="Kruys A."/>
            <person name="Hutchinson M.I."/>
            <person name="Powell A.J."/>
            <person name="Barry K."/>
            <person name="Miller A.N."/>
            <person name="Grigoriev I.V."/>
            <person name="Debuchy R."/>
            <person name="Gladieux P."/>
            <person name="Hiltunen Thoren M."/>
            <person name="Johannesson H."/>
        </authorList>
    </citation>
    <scope>NUCLEOTIDE SEQUENCE</scope>
    <source>
        <strain evidence="17">CBS 508.74</strain>
    </source>
</reference>
<dbReference type="SUPFAM" id="SSF51126">
    <property type="entry name" value="Pectin lyase-like"/>
    <property type="match status" value="1"/>
</dbReference>
<feature type="chain" id="PRO_5043023750" description="galacturonan 1,4-alpha-galacturonidase" evidence="16">
    <location>
        <begin position="20"/>
        <end position="419"/>
    </location>
</feature>
<evidence type="ECO:0000313" key="17">
    <source>
        <dbReference type="EMBL" id="KAK4114499.1"/>
    </source>
</evidence>
<evidence type="ECO:0000313" key="18">
    <source>
        <dbReference type="Proteomes" id="UP001302812"/>
    </source>
</evidence>
<dbReference type="Gene3D" id="2.160.20.10">
    <property type="entry name" value="Single-stranded right-handed beta-helix, Pectin lyase-like"/>
    <property type="match status" value="1"/>
</dbReference>
<evidence type="ECO:0000256" key="9">
    <source>
        <dbReference type="ARBA" id="ARBA00023295"/>
    </source>
</evidence>
<dbReference type="AlphaFoldDB" id="A0AAN6THF8"/>
<evidence type="ECO:0000256" key="7">
    <source>
        <dbReference type="ARBA" id="ARBA00023180"/>
    </source>
</evidence>
<evidence type="ECO:0000256" key="1">
    <source>
        <dbReference type="ARBA" id="ARBA00004613"/>
    </source>
</evidence>
<dbReference type="InterPro" id="IPR000743">
    <property type="entry name" value="Glyco_hydro_28"/>
</dbReference>
<reference evidence="17" key="2">
    <citation type="submission" date="2023-05" db="EMBL/GenBank/DDBJ databases">
        <authorList>
            <consortium name="Lawrence Berkeley National Laboratory"/>
            <person name="Steindorff A."/>
            <person name="Hensen N."/>
            <person name="Bonometti L."/>
            <person name="Westerberg I."/>
            <person name="Brannstrom I.O."/>
            <person name="Guillou S."/>
            <person name="Cros-Aarteil S."/>
            <person name="Calhoun S."/>
            <person name="Haridas S."/>
            <person name="Kuo A."/>
            <person name="Mondo S."/>
            <person name="Pangilinan J."/>
            <person name="Riley R."/>
            <person name="Labutti K."/>
            <person name="Andreopoulos B."/>
            <person name="Lipzen A."/>
            <person name="Chen C."/>
            <person name="Yanf M."/>
            <person name="Daum C."/>
            <person name="Ng V."/>
            <person name="Clum A."/>
            <person name="Ohm R."/>
            <person name="Martin F."/>
            <person name="Silar P."/>
            <person name="Natvig D."/>
            <person name="Lalanne C."/>
            <person name="Gautier V."/>
            <person name="Ament-Velasquez S.L."/>
            <person name="Kruys A."/>
            <person name="Hutchinson M.I."/>
            <person name="Powell A.J."/>
            <person name="Barry K."/>
            <person name="Miller A.N."/>
            <person name="Grigoriev I.V."/>
            <person name="Debuchy R."/>
            <person name="Gladieux P."/>
            <person name="Thoren M.H."/>
            <person name="Johannesson H."/>
        </authorList>
    </citation>
    <scope>NUCLEOTIDE SEQUENCE</scope>
    <source>
        <strain evidence="17">CBS 508.74</strain>
    </source>
</reference>
<evidence type="ECO:0000256" key="8">
    <source>
        <dbReference type="ARBA" id="ARBA00023277"/>
    </source>
</evidence>
<evidence type="ECO:0000256" key="2">
    <source>
        <dbReference type="ARBA" id="ARBA00008834"/>
    </source>
</evidence>
<dbReference type="GO" id="GO:0004650">
    <property type="term" value="F:polygalacturonase activity"/>
    <property type="evidence" value="ECO:0007669"/>
    <property type="project" value="InterPro"/>
</dbReference>
<dbReference type="RefSeq" id="XP_064672069.1">
    <property type="nucleotide sequence ID" value="XM_064811269.1"/>
</dbReference>
<sequence length="419" mass="46380">MRLPPLLSVLCTVFWSASAAMVKNGSTCVVTPLSENRVAMRSIDTNRVDDTPQIMEAYKQCGKDGTIILREGTYHIRQVMDMSDLRNCSIEIHGTLIWSDDNLSYWRQSSFSVTYAQRSTAWRIGGRDITLRGFGKALFNGNGQTWIDLARGQANLQGRPITLTVWRGTNVLIDGITWRMAQFWHTFVAYSQNVTMTNLDMSTYSQNSQSSQNTDGTNTWNSRDIFIANWTVKCGDDCIGIKGNSTNVHVKNVTCFESGSVTIGSIGSNANQPDYVENVLVDGVSLNHSSNAAWIKTYPGRGHVRNVTFRNIDFKDVNQPIYVTSCIYSYNNCDSSRLSITNIRWENITGTSRYNVAAGMHCSAQAPCDGFHFENIDIRPLRGGSAKVLCSNIRNQASMGLACTGPCPGSHPQQLSGNV</sequence>
<feature type="signal peptide" evidence="16">
    <location>
        <begin position="1"/>
        <end position="19"/>
    </location>
</feature>
<dbReference type="Proteomes" id="UP001302812">
    <property type="component" value="Unassembled WGS sequence"/>
</dbReference>
<gene>
    <name evidence="17" type="ORF">N656DRAFT_705377</name>
</gene>
<dbReference type="GO" id="GO:0005576">
    <property type="term" value="C:extracellular region"/>
    <property type="evidence" value="ECO:0007669"/>
    <property type="project" value="UniProtKB-SubCell"/>
</dbReference>
<protein>
    <recommendedName>
        <fullName evidence="13">galacturonan 1,4-alpha-galacturonidase</fullName>
        <ecNumber evidence="13">3.2.1.67</ecNumber>
    </recommendedName>
</protein>
<dbReference type="InterPro" id="IPR011050">
    <property type="entry name" value="Pectin_lyase_fold/virulence"/>
</dbReference>
<dbReference type="PANTHER" id="PTHR31736">
    <property type="match status" value="1"/>
</dbReference>
<comment type="subcellular location">
    <subcellularLocation>
        <location evidence="1">Secreted</location>
    </subcellularLocation>
</comment>
<evidence type="ECO:0000256" key="6">
    <source>
        <dbReference type="ARBA" id="ARBA00023157"/>
    </source>
</evidence>
<dbReference type="GeneID" id="89935394"/>
<dbReference type="GO" id="GO:0000272">
    <property type="term" value="P:polysaccharide catabolic process"/>
    <property type="evidence" value="ECO:0007669"/>
    <property type="project" value="UniProtKB-KW"/>
</dbReference>
<accession>A0AAN6THF8</accession>
<name>A0AAN6THF8_9PEZI</name>
<keyword evidence="9 15" id="KW-0326">Glycosidase</keyword>
<keyword evidence="18" id="KW-1185">Reference proteome</keyword>
<evidence type="ECO:0000256" key="3">
    <source>
        <dbReference type="ARBA" id="ARBA00022525"/>
    </source>
</evidence>
<dbReference type="PANTHER" id="PTHR31736:SF12">
    <property type="entry name" value="EXO-POLYGALACTURONASE, PUTATIVE-RELATED"/>
    <property type="match status" value="1"/>
</dbReference>
<evidence type="ECO:0000256" key="15">
    <source>
        <dbReference type="RuleBase" id="RU361169"/>
    </source>
</evidence>
<comment type="function">
    <text evidence="12">Specific in hydrolyzing the terminal glycosidic bond of polygalacturonic acid and oligogalacturonates.</text>
</comment>
<proteinExistence type="inferred from homology"/>
<organism evidence="17 18">
    <name type="scientific">Canariomyces notabilis</name>
    <dbReference type="NCBI Taxonomy" id="2074819"/>
    <lineage>
        <taxon>Eukaryota</taxon>
        <taxon>Fungi</taxon>
        <taxon>Dikarya</taxon>
        <taxon>Ascomycota</taxon>
        <taxon>Pezizomycotina</taxon>
        <taxon>Sordariomycetes</taxon>
        <taxon>Sordariomycetidae</taxon>
        <taxon>Sordariales</taxon>
        <taxon>Chaetomiaceae</taxon>
        <taxon>Canariomyces</taxon>
    </lineage>
</organism>
<keyword evidence="5 15" id="KW-0378">Hydrolase</keyword>
<keyword evidence="6" id="KW-1015">Disulfide bond</keyword>
<keyword evidence="11" id="KW-0624">Polysaccharide degradation</keyword>
<keyword evidence="10" id="KW-0961">Cell wall biogenesis/degradation</keyword>
<keyword evidence="7" id="KW-0325">Glycoprotein</keyword>
<dbReference type="GO" id="GO:0047911">
    <property type="term" value="F:galacturan 1,4-alpha-galacturonidase activity"/>
    <property type="evidence" value="ECO:0007669"/>
    <property type="project" value="UniProtKB-EC"/>
</dbReference>
<evidence type="ECO:0000256" key="12">
    <source>
        <dbReference type="ARBA" id="ARBA00037312"/>
    </source>
</evidence>
<dbReference type="EC" id="3.2.1.67" evidence="13"/>
<dbReference type="EMBL" id="MU853336">
    <property type="protein sequence ID" value="KAK4114499.1"/>
    <property type="molecule type" value="Genomic_DNA"/>
</dbReference>
<dbReference type="InterPro" id="IPR012334">
    <property type="entry name" value="Pectin_lyas_fold"/>
</dbReference>